<evidence type="ECO:0000313" key="8">
    <source>
        <dbReference type="EMBL" id="EED12723.1"/>
    </source>
</evidence>
<dbReference type="PANTHER" id="PTHR45992:SF11">
    <property type="entry name" value="ALPHA-TYPE PROTEIN KINASE DOMAIN-CONTAINING PROTEIN"/>
    <property type="match status" value="1"/>
</dbReference>
<dbReference type="HOGENOM" id="CLU_077993_0_0_1"/>
<dbReference type="InterPro" id="IPR051852">
    <property type="entry name" value="Alpha-type_PK"/>
</dbReference>
<keyword evidence="4 8" id="KW-0418">Kinase</keyword>
<dbReference type="Gene3D" id="3.20.200.10">
    <property type="entry name" value="MHCK/EF2 kinase"/>
    <property type="match status" value="1"/>
</dbReference>
<keyword evidence="8" id="KW-0251">Elongation factor</keyword>
<dbReference type="CDD" id="cd17509">
    <property type="entry name" value="Alpha_kinase"/>
    <property type="match status" value="1"/>
</dbReference>
<gene>
    <name evidence="8" type="ORF">TSTA_052460</name>
</gene>
<proteinExistence type="predicted"/>
<dbReference type="SMART" id="SM00811">
    <property type="entry name" value="Alpha_kinase"/>
    <property type="match status" value="1"/>
</dbReference>
<evidence type="ECO:0000259" key="7">
    <source>
        <dbReference type="PROSITE" id="PS51158"/>
    </source>
</evidence>
<keyword evidence="5" id="KW-0067">ATP-binding</keyword>
<dbReference type="Proteomes" id="UP000001745">
    <property type="component" value="Unassembled WGS sequence"/>
</dbReference>
<keyword evidence="3" id="KW-0547">Nucleotide-binding</keyword>
<dbReference type="GO" id="GO:0004674">
    <property type="term" value="F:protein serine/threonine kinase activity"/>
    <property type="evidence" value="ECO:0007669"/>
    <property type="project" value="UniProtKB-KW"/>
</dbReference>
<protein>
    <submittedName>
        <fullName evidence="8">Elongation factor 2 kinase, putative</fullName>
    </submittedName>
</protein>
<dbReference type="RefSeq" id="XP_002486834.1">
    <property type="nucleotide sequence ID" value="XM_002486789.1"/>
</dbReference>
<feature type="domain" description="Alpha-type protein kinase" evidence="7">
    <location>
        <begin position="34"/>
        <end position="260"/>
    </location>
</feature>
<dbReference type="STRING" id="441959.B8MQS6"/>
<evidence type="ECO:0000256" key="5">
    <source>
        <dbReference type="ARBA" id="ARBA00022840"/>
    </source>
</evidence>
<dbReference type="GO" id="GO:0003746">
    <property type="term" value="F:translation elongation factor activity"/>
    <property type="evidence" value="ECO:0007669"/>
    <property type="project" value="UniProtKB-KW"/>
</dbReference>
<dbReference type="Pfam" id="PF02816">
    <property type="entry name" value="Alpha_kinase"/>
    <property type="match status" value="1"/>
</dbReference>
<keyword evidence="2" id="KW-0808">Transferase</keyword>
<sequence>MGRSSYTANQYSKGEGISRCAGCVHGHHADTPSAKESNSGRYNESSQATHENYELRNPFAEGAFRWVAKGRYVSGPRKGQQCVSKWFKTGAVFSSDYFTLDIKAVDKALELVNRFNQLNIINKVIKINVPAVWTFTDDSHEDWAGQKVLCEPFINNYQKFNSNSGWNDDALPWGKVMQALSHFSYHVSGGFYVLCDLQGGIYQHEVVLSDPVILSRRREYGVTDLGPDGISSFFSQHECNNFCRPNWTKPANPVQHFRPVPGTTMIRRTVPTGYSRPHGTRH</sequence>
<dbReference type="GeneID" id="8098195"/>
<feature type="compositionally biased region" description="Polar residues" evidence="6">
    <location>
        <begin position="34"/>
        <end position="49"/>
    </location>
</feature>
<dbReference type="PhylomeDB" id="B8MQS6"/>
<evidence type="ECO:0000313" key="9">
    <source>
        <dbReference type="Proteomes" id="UP000001745"/>
    </source>
</evidence>
<dbReference type="OMA" id="NYVLCDL"/>
<dbReference type="GO" id="GO:0005524">
    <property type="term" value="F:ATP binding"/>
    <property type="evidence" value="ECO:0007669"/>
    <property type="project" value="UniProtKB-KW"/>
</dbReference>
<reference evidence="9" key="1">
    <citation type="journal article" date="2015" name="Genome Announc.">
        <title>Genome sequence of the AIDS-associated pathogen Penicillium marneffei (ATCC18224) and its near taxonomic relative Talaromyces stipitatus (ATCC10500).</title>
        <authorList>
            <person name="Nierman W.C."/>
            <person name="Fedorova-Abrams N.D."/>
            <person name="Andrianopoulos A."/>
        </authorList>
    </citation>
    <scope>NUCLEOTIDE SEQUENCE [LARGE SCALE GENOMIC DNA]</scope>
    <source>
        <strain evidence="9">ATCC 10500 / CBS 375.48 / QM 6759 / NRRL 1006</strain>
    </source>
</reference>
<keyword evidence="9" id="KW-1185">Reference proteome</keyword>
<keyword evidence="1" id="KW-0723">Serine/threonine-protein kinase</keyword>
<organism evidence="8 9">
    <name type="scientific">Talaromyces stipitatus (strain ATCC 10500 / CBS 375.48 / QM 6759 / NRRL 1006)</name>
    <name type="common">Penicillium stipitatum</name>
    <dbReference type="NCBI Taxonomy" id="441959"/>
    <lineage>
        <taxon>Eukaryota</taxon>
        <taxon>Fungi</taxon>
        <taxon>Dikarya</taxon>
        <taxon>Ascomycota</taxon>
        <taxon>Pezizomycotina</taxon>
        <taxon>Eurotiomycetes</taxon>
        <taxon>Eurotiomycetidae</taxon>
        <taxon>Eurotiales</taxon>
        <taxon>Trichocomaceae</taxon>
        <taxon>Talaromyces</taxon>
        <taxon>Talaromyces sect. Talaromyces</taxon>
    </lineage>
</organism>
<accession>B8MQS6</accession>
<dbReference type="eggNOG" id="ENOG502S4BB">
    <property type="taxonomic scope" value="Eukaryota"/>
</dbReference>
<evidence type="ECO:0000256" key="3">
    <source>
        <dbReference type="ARBA" id="ARBA00022741"/>
    </source>
</evidence>
<dbReference type="InterPro" id="IPR011009">
    <property type="entry name" value="Kinase-like_dom_sf"/>
</dbReference>
<evidence type="ECO:0000256" key="1">
    <source>
        <dbReference type="ARBA" id="ARBA00022527"/>
    </source>
</evidence>
<dbReference type="VEuPathDB" id="FungiDB:TSTA_052460"/>
<evidence type="ECO:0000256" key="6">
    <source>
        <dbReference type="SAM" id="MobiDB-lite"/>
    </source>
</evidence>
<dbReference type="OrthoDB" id="4224470at2759"/>
<evidence type="ECO:0000256" key="4">
    <source>
        <dbReference type="ARBA" id="ARBA00022777"/>
    </source>
</evidence>
<feature type="region of interest" description="Disordered" evidence="6">
    <location>
        <begin position="29"/>
        <end position="49"/>
    </location>
</feature>
<keyword evidence="8" id="KW-0648">Protein biosynthesis</keyword>
<evidence type="ECO:0000256" key="2">
    <source>
        <dbReference type="ARBA" id="ARBA00022679"/>
    </source>
</evidence>
<dbReference type="PROSITE" id="PS51158">
    <property type="entry name" value="ALPHA_KINASE"/>
    <property type="match status" value="1"/>
</dbReference>
<dbReference type="AlphaFoldDB" id="B8MQS6"/>
<dbReference type="InParanoid" id="B8MQS6"/>
<dbReference type="EMBL" id="EQ962659">
    <property type="protein sequence ID" value="EED12723.1"/>
    <property type="molecule type" value="Genomic_DNA"/>
</dbReference>
<dbReference type="PANTHER" id="PTHR45992">
    <property type="entry name" value="EUKARYOTIC ELONGATION FACTOR 2 KINASE-RELATED"/>
    <property type="match status" value="1"/>
</dbReference>
<dbReference type="SUPFAM" id="SSF56112">
    <property type="entry name" value="Protein kinase-like (PK-like)"/>
    <property type="match status" value="1"/>
</dbReference>
<dbReference type="InterPro" id="IPR004166">
    <property type="entry name" value="a-kinase_dom"/>
</dbReference>
<name>B8MQS6_TALSN</name>